<gene>
    <name evidence="1" type="ORF">E2C01_035919</name>
</gene>
<comment type="caution">
    <text evidence="1">The sequence shown here is derived from an EMBL/GenBank/DDBJ whole genome shotgun (WGS) entry which is preliminary data.</text>
</comment>
<sequence length="84" mass="9535">MRPFYLNDEQGSESQGREKLENNFADSSQNEILASSFLSVTTLILNELYANLFSFLHSLHGNMSFVFSDTDDDVLFLKYSGAKK</sequence>
<evidence type="ECO:0000313" key="2">
    <source>
        <dbReference type="Proteomes" id="UP000324222"/>
    </source>
</evidence>
<protein>
    <submittedName>
        <fullName evidence="1">Uncharacterized protein</fullName>
    </submittedName>
</protein>
<dbReference type="EMBL" id="VSRR010005384">
    <property type="protein sequence ID" value="MPC42300.1"/>
    <property type="molecule type" value="Genomic_DNA"/>
</dbReference>
<keyword evidence="2" id="KW-1185">Reference proteome</keyword>
<accession>A0A5B7F4F4</accession>
<evidence type="ECO:0000313" key="1">
    <source>
        <dbReference type="EMBL" id="MPC42300.1"/>
    </source>
</evidence>
<name>A0A5B7F4F4_PORTR</name>
<organism evidence="1 2">
    <name type="scientific">Portunus trituberculatus</name>
    <name type="common">Swimming crab</name>
    <name type="synonym">Neptunus trituberculatus</name>
    <dbReference type="NCBI Taxonomy" id="210409"/>
    <lineage>
        <taxon>Eukaryota</taxon>
        <taxon>Metazoa</taxon>
        <taxon>Ecdysozoa</taxon>
        <taxon>Arthropoda</taxon>
        <taxon>Crustacea</taxon>
        <taxon>Multicrustacea</taxon>
        <taxon>Malacostraca</taxon>
        <taxon>Eumalacostraca</taxon>
        <taxon>Eucarida</taxon>
        <taxon>Decapoda</taxon>
        <taxon>Pleocyemata</taxon>
        <taxon>Brachyura</taxon>
        <taxon>Eubrachyura</taxon>
        <taxon>Portunoidea</taxon>
        <taxon>Portunidae</taxon>
        <taxon>Portuninae</taxon>
        <taxon>Portunus</taxon>
    </lineage>
</organism>
<reference evidence="1 2" key="1">
    <citation type="submission" date="2019-05" db="EMBL/GenBank/DDBJ databases">
        <title>Another draft genome of Portunus trituberculatus and its Hox gene families provides insights of decapod evolution.</title>
        <authorList>
            <person name="Jeong J.-H."/>
            <person name="Song I."/>
            <person name="Kim S."/>
            <person name="Choi T."/>
            <person name="Kim D."/>
            <person name="Ryu S."/>
            <person name="Kim W."/>
        </authorList>
    </citation>
    <scope>NUCLEOTIDE SEQUENCE [LARGE SCALE GENOMIC DNA]</scope>
    <source>
        <tissue evidence="1">Muscle</tissue>
    </source>
</reference>
<dbReference type="Proteomes" id="UP000324222">
    <property type="component" value="Unassembled WGS sequence"/>
</dbReference>
<proteinExistence type="predicted"/>
<dbReference type="AlphaFoldDB" id="A0A5B7F4F4"/>